<dbReference type="PROSITE" id="PS51375">
    <property type="entry name" value="PPR"/>
    <property type="match status" value="7"/>
</dbReference>
<name>A0A5D2IHX8_GOSTO</name>
<evidence type="ECO:0000313" key="5">
    <source>
        <dbReference type="EMBL" id="TYH41733.1"/>
    </source>
</evidence>
<dbReference type="Pfam" id="PF13041">
    <property type="entry name" value="PPR_2"/>
    <property type="match status" value="2"/>
</dbReference>
<feature type="repeat" description="PPR" evidence="3">
    <location>
        <begin position="253"/>
        <end position="287"/>
    </location>
</feature>
<dbReference type="AlphaFoldDB" id="A0A5D2IHX8"/>
<dbReference type="InterPro" id="IPR011990">
    <property type="entry name" value="TPR-like_helical_dom_sf"/>
</dbReference>
<gene>
    <name evidence="5" type="ORF">ES332_D11G013800v1</name>
</gene>
<feature type="repeat" description="PPR" evidence="3">
    <location>
        <begin position="196"/>
        <end position="230"/>
    </location>
</feature>
<reference evidence="5 6" key="1">
    <citation type="submission" date="2019-07" db="EMBL/GenBank/DDBJ databases">
        <title>WGS assembly of Gossypium tomentosum.</title>
        <authorList>
            <person name="Chen Z.J."/>
            <person name="Sreedasyam A."/>
            <person name="Ando A."/>
            <person name="Song Q."/>
            <person name="De L."/>
            <person name="Hulse-Kemp A."/>
            <person name="Ding M."/>
            <person name="Ye W."/>
            <person name="Kirkbride R."/>
            <person name="Jenkins J."/>
            <person name="Plott C."/>
            <person name="Lovell J."/>
            <person name="Lin Y.-M."/>
            <person name="Vaughn R."/>
            <person name="Liu B."/>
            <person name="Li W."/>
            <person name="Simpson S."/>
            <person name="Scheffler B."/>
            <person name="Saski C."/>
            <person name="Grover C."/>
            <person name="Hu G."/>
            <person name="Conover J."/>
            <person name="Carlson J."/>
            <person name="Shu S."/>
            <person name="Boston L."/>
            <person name="Williams M."/>
            <person name="Peterson D."/>
            <person name="Mcgee K."/>
            <person name="Jones D."/>
            <person name="Wendel J."/>
            <person name="Stelly D."/>
            <person name="Grimwood J."/>
            <person name="Schmutz J."/>
        </authorList>
    </citation>
    <scope>NUCLEOTIDE SEQUENCE [LARGE SCALE GENOMIC DNA]</scope>
    <source>
        <strain evidence="5">7179.01</strain>
    </source>
</reference>
<keyword evidence="2" id="KW-0677">Repeat</keyword>
<dbReference type="Pfam" id="PF12854">
    <property type="entry name" value="PPR_1"/>
    <property type="match status" value="1"/>
</dbReference>
<dbReference type="EMBL" id="CM017633">
    <property type="protein sequence ID" value="TYH41733.1"/>
    <property type="molecule type" value="Genomic_DNA"/>
</dbReference>
<accession>A0A5D2IHX8</accession>
<comment type="similarity">
    <text evidence="1">Belongs to the PPR family. P subfamily.</text>
</comment>
<protein>
    <submittedName>
        <fullName evidence="5">Uncharacterized protein</fullName>
    </submittedName>
</protein>
<evidence type="ECO:0000256" key="2">
    <source>
        <dbReference type="ARBA" id="ARBA00022737"/>
    </source>
</evidence>
<dbReference type="Pfam" id="PF01535">
    <property type="entry name" value="PPR"/>
    <property type="match status" value="1"/>
</dbReference>
<dbReference type="SUPFAM" id="SSF81901">
    <property type="entry name" value="HCP-like"/>
    <property type="match status" value="1"/>
</dbReference>
<feature type="repeat" description="PPR" evidence="3">
    <location>
        <begin position="393"/>
        <end position="428"/>
    </location>
</feature>
<dbReference type="InterPro" id="IPR002885">
    <property type="entry name" value="PPR_rpt"/>
</dbReference>
<dbReference type="Pfam" id="PF13812">
    <property type="entry name" value="PPR_3"/>
    <property type="match status" value="1"/>
</dbReference>
<organism evidence="5 6">
    <name type="scientific">Gossypium tomentosum</name>
    <name type="common">Hawaiian cotton</name>
    <name type="synonym">Gossypium sandvicense</name>
    <dbReference type="NCBI Taxonomy" id="34277"/>
    <lineage>
        <taxon>Eukaryota</taxon>
        <taxon>Viridiplantae</taxon>
        <taxon>Streptophyta</taxon>
        <taxon>Embryophyta</taxon>
        <taxon>Tracheophyta</taxon>
        <taxon>Spermatophyta</taxon>
        <taxon>Magnoliopsida</taxon>
        <taxon>eudicotyledons</taxon>
        <taxon>Gunneridae</taxon>
        <taxon>Pentapetalae</taxon>
        <taxon>rosids</taxon>
        <taxon>malvids</taxon>
        <taxon>Malvales</taxon>
        <taxon>Malvaceae</taxon>
        <taxon>Malvoideae</taxon>
        <taxon>Gossypium</taxon>
    </lineage>
</organism>
<feature type="repeat" description="PPR" evidence="3">
    <location>
        <begin position="142"/>
        <end position="176"/>
    </location>
</feature>
<feature type="repeat" description="PPR" evidence="3">
    <location>
        <begin position="288"/>
        <end position="322"/>
    </location>
</feature>
<feature type="repeat" description="PPR" evidence="3">
    <location>
        <begin position="323"/>
        <end position="357"/>
    </location>
</feature>
<dbReference type="Gene3D" id="1.25.40.10">
    <property type="entry name" value="Tetratricopeptide repeat domain"/>
    <property type="match status" value="4"/>
</dbReference>
<dbReference type="Proteomes" id="UP000322667">
    <property type="component" value="Chromosome D11"/>
</dbReference>
<dbReference type="PANTHER" id="PTHR47447">
    <property type="entry name" value="OS03G0856100 PROTEIN"/>
    <property type="match status" value="1"/>
</dbReference>
<evidence type="ECO:0000313" key="6">
    <source>
        <dbReference type="Proteomes" id="UP000322667"/>
    </source>
</evidence>
<feature type="repeat" description="PPR" evidence="3">
    <location>
        <begin position="358"/>
        <end position="392"/>
    </location>
</feature>
<evidence type="ECO:0000256" key="1">
    <source>
        <dbReference type="ARBA" id="ARBA00007626"/>
    </source>
</evidence>
<proteinExistence type="inferred from homology"/>
<sequence>MALSKTRALQSMFRSFHNYKPILRFSSLTHQQQPTFPPLSNLVNEISRVLSDHRSPHHDLDHSLTVFSSHISSQLVEQVLKRCKNLGFSAHRFFLWAAKILGFQHSDTSYRILVDVLGSNQQFAILWDFLVEIRDSKQFESNPEIFWLVFKAYCRANLPGDAIRAFDRMVEFGIKPSVDDVDKLLLLLSKHEFELSAKGYSILLRGWGDIGEAGQARKVFDEMLQRGCSIDVLAYNSLLLEALCKGGCVDEPNACSYSVFIRAYCEANDIHAAFKVLDRMRRYNLVPNLFTYNCIIKKLCKNDKIDEAYQLLTEMIERNINPDTWSYNVILAYHCEHYEVNRALRLISRMQKNDCLPDKHTYNMSLKLFIRIGRFDKATELWESMADRGFYPSVSTYAVMVHGLCKKRGKLEEACKYFEMMVDEGIPPYFSTVELLRNRLLRFGLSESVEILANKMARSTSCSIQELENAMRGKTTYRRTRSEETELETTKQSIIGQKD</sequence>
<feature type="region of interest" description="Disordered" evidence="4">
    <location>
        <begin position="477"/>
        <end position="499"/>
    </location>
</feature>
<evidence type="ECO:0000256" key="3">
    <source>
        <dbReference type="PROSITE-ProRule" id="PRU00708"/>
    </source>
</evidence>
<keyword evidence="6" id="KW-1185">Reference proteome</keyword>
<dbReference type="NCBIfam" id="TIGR00756">
    <property type="entry name" value="PPR"/>
    <property type="match status" value="7"/>
</dbReference>
<evidence type="ECO:0000256" key="4">
    <source>
        <dbReference type="SAM" id="MobiDB-lite"/>
    </source>
</evidence>
<dbReference type="PANTHER" id="PTHR47447:SF28">
    <property type="entry name" value="PENTACOTRIPEPTIDE-REPEAT REGION OF PRORP DOMAIN-CONTAINING PROTEIN"/>
    <property type="match status" value="1"/>
</dbReference>